<evidence type="ECO:0000313" key="3">
    <source>
        <dbReference type="Proteomes" id="UP000178912"/>
    </source>
</evidence>
<dbReference type="OrthoDB" id="10318275at2759"/>
<organism evidence="2 3">
    <name type="scientific">Rhynchosporium agropyri</name>
    <dbReference type="NCBI Taxonomy" id="914238"/>
    <lineage>
        <taxon>Eukaryota</taxon>
        <taxon>Fungi</taxon>
        <taxon>Dikarya</taxon>
        <taxon>Ascomycota</taxon>
        <taxon>Pezizomycotina</taxon>
        <taxon>Leotiomycetes</taxon>
        <taxon>Helotiales</taxon>
        <taxon>Ploettnerulaceae</taxon>
        <taxon>Rhynchosporium</taxon>
    </lineage>
</organism>
<protein>
    <submittedName>
        <fullName evidence="2">Uncharacterized protein</fullName>
    </submittedName>
</protein>
<dbReference type="AlphaFoldDB" id="A0A1E1LSB0"/>
<proteinExistence type="predicted"/>
<name>A0A1E1LSB0_9HELO</name>
<dbReference type="Proteomes" id="UP000178912">
    <property type="component" value="Unassembled WGS sequence"/>
</dbReference>
<evidence type="ECO:0000256" key="1">
    <source>
        <dbReference type="SAM" id="SignalP"/>
    </source>
</evidence>
<keyword evidence="1" id="KW-0732">Signal</keyword>
<feature type="chain" id="PRO_5009447581" evidence="1">
    <location>
        <begin position="21"/>
        <end position="154"/>
    </location>
</feature>
<feature type="signal peptide" evidence="1">
    <location>
        <begin position="1"/>
        <end position="20"/>
    </location>
</feature>
<evidence type="ECO:0000313" key="2">
    <source>
        <dbReference type="EMBL" id="CZT13355.1"/>
    </source>
</evidence>
<gene>
    <name evidence="2" type="ORF">RAG0_16865</name>
</gene>
<sequence length="154" mass="16961">MRTPSLFLAFLLANAATTFAGRVPSEDAMSDGLDITRRVMIYGDHYINCTKTSQCSDLNTNGFTKGWNQPTCVSKYCRPKCSIDTDCLNFGAQLHRKLCPPRYPPTQDEIDATGPRCAWCNQANPVPGFCVTGITLAEGDRPRVVKKPPPGHHD</sequence>
<accession>A0A1E1LSB0</accession>
<reference evidence="3" key="1">
    <citation type="submission" date="2016-03" db="EMBL/GenBank/DDBJ databases">
        <authorList>
            <person name="Guldener U."/>
        </authorList>
    </citation>
    <scope>NUCLEOTIDE SEQUENCE [LARGE SCALE GENOMIC DNA]</scope>
    <source>
        <strain evidence="3">04CH-RAC-A.6.1</strain>
    </source>
</reference>
<dbReference type="EMBL" id="FJUX01000187">
    <property type="protein sequence ID" value="CZT13355.1"/>
    <property type="molecule type" value="Genomic_DNA"/>
</dbReference>
<keyword evidence="3" id="KW-1185">Reference proteome</keyword>